<dbReference type="KEGG" id="anr:Ana3638_22660"/>
<evidence type="ECO:0000256" key="1">
    <source>
        <dbReference type="ARBA" id="ARBA00018672"/>
    </source>
</evidence>
<dbReference type="PROSITE" id="PS50110">
    <property type="entry name" value="RESPONSE_REGULATORY"/>
    <property type="match status" value="1"/>
</dbReference>
<keyword evidence="2" id="KW-0805">Transcription regulation</keyword>
<keyword evidence="4" id="KW-0804">Transcription</keyword>
<dbReference type="InterPro" id="IPR011006">
    <property type="entry name" value="CheY-like_superfamily"/>
</dbReference>
<evidence type="ECO:0000256" key="3">
    <source>
        <dbReference type="ARBA" id="ARBA00023125"/>
    </source>
</evidence>
<dbReference type="EMBL" id="CP048000">
    <property type="protein sequence ID" value="QHQ63230.1"/>
    <property type="molecule type" value="Genomic_DNA"/>
</dbReference>
<comment type="function">
    <text evidence="5">May play the central regulatory role in sporulation. It may be an element of the effector pathway responsible for the activation of sporulation genes in response to nutritional stress. Spo0A may act in concert with spo0H (a sigma factor) to control the expression of some genes that are critical to the sporulation process.</text>
</comment>
<keyword evidence="6" id="KW-0597">Phosphoprotein</keyword>
<dbReference type="PANTHER" id="PTHR43280:SF34">
    <property type="entry name" value="ARAC-FAMILY TRANSCRIPTIONAL REGULATOR"/>
    <property type="match status" value="1"/>
</dbReference>
<feature type="modified residue" description="4-aspartylphosphate" evidence="6">
    <location>
        <position position="59"/>
    </location>
</feature>
<dbReference type="PRINTS" id="PR00032">
    <property type="entry name" value="HTHARAC"/>
</dbReference>
<dbReference type="PROSITE" id="PS01124">
    <property type="entry name" value="HTH_ARAC_FAMILY_2"/>
    <property type="match status" value="1"/>
</dbReference>
<dbReference type="InterPro" id="IPR018060">
    <property type="entry name" value="HTH_AraC"/>
</dbReference>
<dbReference type="SMART" id="SM00448">
    <property type="entry name" value="REC"/>
    <property type="match status" value="1"/>
</dbReference>
<dbReference type="Proteomes" id="UP000464314">
    <property type="component" value="Chromosome"/>
</dbReference>
<dbReference type="InterPro" id="IPR009057">
    <property type="entry name" value="Homeodomain-like_sf"/>
</dbReference>
<evidence type="ECO:0000256" key="2">
    <source>
        <dbReference type="ARBA" id="ARBA00023015"/>
    </source>
</evidence>
<dbReference type="AlphaFoldDB" id="A0A6P1TPP8"/>
<dbReference type="Pfam" id="PF00072">
    <property type="entry name" value="Response_reg"/>
    <property type="match status" value="1"/>
</dbReference>
<dbReference type="SUPFAM" id="SSF52172">
    <property type="entry name" value="CheY-like"/>
    <property type="match status" value="1"/>
</dbReference>
<name>A0A6P1TPP8_9FIRM</name>
<dbReference type="Gene3D" id="1.10.10.60">
    <property type="entry name" value="Homeodomain-like"/>
    <property type="match status" value="2"/>
</dbReference>
<dbReference type="PANTHER" id="PTHR43280">
    <property type="entry name" value="ARAC-FAMILY TRANSCRIPTIONAL REGULATOR"/>
    <property type="match status" value="1"/>
</dbReference>
<evidence type="ECO:0000313" key="10">
    <source>
        <dbReference type="Proteomes" id="UP000464314"/>
    </source>
</evidence>
<evidence type="ECO:0000259" key="8">
    <source>
        <dbReference type="PROSITE" id="PS50110"/>
    </source>
</evidence>
<sequence>MMNEAQLRVIVADDETMQRNVLTEIIHKLYPSFEVISCSNGKEVYDILKDKPVDIVLTDIRMPVMGGMELIKKIYHEFPRTKMILISAYQEFEYAQNAIKYKVVEYLIKPFRVSEVQKLLQKVQTEIQKEFENEKSLNQYQLLANKAKKQEEHIFLQSVLEGSVDPLKLNEEKYRILQEFGTVALIRWRGEAVNSNNTPNQLTKQQESILMEHISFLFPHMFLIPQSNDFEKSVHKVALLLPKETAMEVSQKLEYCLEQLQQDNIIFWAGLSNTKLNLAVSAAEALTQAEEMLAFYFYETGGGVFSFDKMYTIMDIPTKSMVTFENQLHRAIRGSDIKQVYNIIDDLKAALSNESRCYPNKIKHRVSSMAVLILKELENKIIQERYDQLLNQSYQMYAECDSFDQLFEISKQLLGQAIRYSLQQSTQNDAVDECINYIKTHLDSDLSLQKVAEYVHFHPNYLSGKLKEKEGLPYSVFVLKLRMELASSLLMDTNDKIQDIALRCGFNDSNYFNRMFRREYHISPEQYRKAHKKW</sequence>
<dbReference type="InterPro" id="IPR020449">
    <property type="entry name" value="Tscrpt_reg_AraC-type_HTH"/>
</dbReference>
<keyword evidence="10" id="KW-1185">Reference proteome</keyword>
<dbReference type="SMART" id="SM00342">
    <property type="entry name" value="HTH_ARAC"/>
    <property type="match status" value="1"/>
</dbReference>
<keyword evidence="3" id="KW-0238">DNA-binding</keyword>
<protein>
    <recommendedName>
        <fullName evidence="1">Stage 0 sporulation protein A homolog</fullName>
    </recommendedName>
</protein>
<proteinExistence type="predicted"/>
<evidence type="ECO:0000256" key="4">
    <source>
        <dbReference type="ARBA" id="ARBA00023163"/>
    </source>
</evidence>
<reference evidence="9 10" key="1">
    <citation type="submission" date="2020-01" db="EMBL/GenBank/DDBJ databases">
        <title>Genome analysis of Anaerocolumna sp. CBA3638.</title>
        <authorList>
            <person name="Kim J."/>
            <person name="Roh S.W."/>
        </authorList>
    </citation>
    <scope>NUCLEOTIDE SEQUENCE [LARGE SCALE GENOMIC DNA]</scope>
    <source>
        <strain evidence="9 10">CBA3638</strain>
    </source>
</reference>
<evidence type="ECO:0000313" key="9">
    <source>
        <dbReference type="EMBL" id="QHQ63230.1"/>
    </source>
</evidence>
<dbReference type="Gene3D" id="3.40.50.2300">
    <property type="match status" value="1"/>
</dbReference>
<dbReference type="GO" id="GO:0043565">
    <property type="term" value="F:sequence-specific DNA binding"/>
    <property type="evidence" value="ECO:0007669"/>
    <property type="project" value="InterPro"/>
</dbReference>
<gene>
    <name evidence="9" type="ORF">Ana3638_22660</name>
</gene>
<feature type="domain" description="HTH araC/xylS-type" evidence="7">
    <location>
        <begin position="432"/>
        <end position="530"/>
    </location>
</feature>
<feature type="domain" description="Response regulatory" evidence="8">
    <location>
        <begin position="8"/>
        <end position="124"/>
    </location>
</feature>
<dbReference type="GO" id="GO:0000160">
    <property type="term" value="P:phosphorelay signal transduction system"/>
    <property type="evidence" value="ECO:0007669"/>
    <property type="project" value="InterPro"/>
</dbReference>
<dbReference type="RefSeq" id="WP_161840051.1">
    <property type="nucleotide sequence ID" value="NZ_CP048000.1"/>
</dbReference>
<dbReference type="SUPFAM" id="SSF46689">
    <property type="entry name" value="Homeodomain-like"/>
    <property type="match status" value="1"/>
</dbReference>
<evidence type="ECO:0000256" key="5">
    <source>
        <dbReference type="ARBA" id="ARBA00024867"/>
    </source>
</evidence>
<organism evidence="9 10">
    <name type="scientific">Anaerocolumna sedimenticola</name>
    <dbReference type="NCBI Taxonomy" id="2696063"/>
    <lineage>
        <taxon>Bacteria</taxon>
        <taxon>Bacillati</taxon>
        <taxon>Bacillota</taxon>
        <taxon>Clostridia</taxon>
        <taxon>Lachnospirales</taxon>
        <taxon>Lachnospiraceae</taxon>
        <taxon>Anaerocolumna</taxon>
    </lineage>
</organism>
<dbReference type="GO" id="GO:0003700">
    <property type="term" value="F:DNA-binding transcription factor activity"/>
    <property type="evidence" value="ECO:0007669"/>
    <property type="project" value="InterPro"/>
</dbReference>
<dbReference type="CDD" id="cd17536">
    <property type="entry name" value="REC_YesN-like"/>
    <property type="match status" value="1"/>
</dbReference>
<evidence type="ECO:0000256" key="6">
    <source>
        <dbReference type="PROSITE-ProRule" id="PRU00169"/>
    </source>
</evidence>
<dbReference type="InterPro" id="IPR001789">
    <property type="entry name" value="Sig_transdc_resp-reg_receiver"/>
</dbReference>
<accession>A0A6P1TPP8</accession>
<dbReference type="Pfam" id="PF12833">
    <property type="entry name" value="HTH_18"/>
    <property type="match status" value="1"/>
</dbReference>
<evidence type="ECO:0000259" key="7">
    <source>
        <dbReference type="PROSITE" id="PS01124"/>
    </source>
</evidence>